<accession>A0ABD6N0B0</accession>
<reference evidence="1 2" key="1">
    <citation type="submission" date="2018-06" db="EMBL/GenBank/DDBJ databases">
        <title>Bacteria isolated from soil of Wuhan.</title>
        <authorList>
            <person name="Xiang W."/>
            <person name="Huang C."/>
        </authorList>
    </citation>
    <scope>NUCLEOTIDE SEQUENCE [LARGE SCALE GENOMIC DNA]</scope>
    <source>
        <strain evidence="2">xwS4</strain>
    </source>
</reference>
<evidence type="ECO:0000313" key="1">
    <source>
        <dbReference type="EMBL" id="NWL47192.1"/>
    </source>
</evidence>
<evidence type="ECO:0008006" key="3">
    <source>
        <dbReference type="Google" id="ProtNLM"/>
    </source>
</evidence>
<protein>
    <recommendedName>
        <fullName evidence="3">DUF2313 domain-containing protein</fullName>
    </recommendedName>
</protein>
<proteinExistence type="predicted"/>
<dbReference type="EMBL" id="QJRE01000112">
    <property type="protein sequence ID" value="NWL47192.1"/>
    <property type="molecule type" value="Genomic_DNA"/>
</dbReference>
<evidence type="ECO:0000313" key="2">
    <source>
        <dbReference type="Proteomes" id="UP000704738"/>
    </source>
</evidence>
<dbReference type="RefSeq" id="WP_179052995.1">
    <property type="nucleotide sequence ID" value="NZ_QJRE01000112.1"/>
</dbReference>
<name>A0ABD6N0B0_9PSED</name>
<dbReference type="InterPro" id="IPR018755">
    <property type="entry name" value="Phage_Mu_Gp48"/>
</dbReference>
<gene>
    <name evidence="1" type="ORF">DM819_15355</name>
</gene>
<dbReference type="AlphaFoldDB" id="A0ABD6N0B0"/>
<sequence>MAMTERAYREALRELLPPGPAFDPELQPDIAQLVASLAPEFARVEVALDLLLQEMNPATVTALLVDWEDYLGLPDVCAVPGSLTIEQRRQAVLDKLTATGAPQRSYYIRLSRQAGVPITIEECRPARVGVTNTGDFLYGGGWPWSWLAWAPLEAYGTPEAALAECRLRDQAPEYTDVAMGFGREVAERVTASMDQLWGAVHYVSPAAVAGIEDF</sequence>
<comment type="caution">
    <text evidence="1">The sequence shown here is derived from an EMBL/GenBank/DDBJ whole genome shotgun (WGS) entry which is preliminary data.</text>
</comment>
<organism evidence="1 2">
    <name type="scientific">Pseudomonas hunanensis</name>
    <dbReference type="NCBI Taxonomy" id="1247546"/>
    <lineage>
        <taxon>Bacteria</taxon>
        <taxon>Pseudomonadati</taxon>
        <taxon>Pseudomonadota</taxon>
        <taxon>Gammaproteobacteria</taxon>
        <taxon>Pseudomonadales</taxon>
        <taxon>Pseudomonadaceae</taxon>
        <taxon>Pseudomonas</taxon>
    </lineage>
</organism>
<dbReference type="Pfam" id="PF10076">
    <property type="entry name" value="Phage_Mu_Gp48"/>
    <property type="match status" value="1"/>
</dbReference>
<dbReference type="Proteomes" id="UP000704738">
    <property type="component" value="Unassembled WGS sequence"/>
</dbReference>